<dbReference type="Proteomes" id="UP000494165">
    <property type="component" value="Unassembled WGS sequence"/>
</dbReference>
<accession>A0A8S1C582</accession>
<dbReference type="AlphaFoldDB" id="A0A8S1C582"/>
<evidence type="ECO:0000313" key="1">
    <source>
        <dbReference type="EMBL" id="CAB3362347.1"/>
    </source>
</evidence>
<proteinExistence type="predicted"/>
<comment type="caution">
    <text evidence="1">The sequence shown here is derived from an EMBL/GenBank/DDBJ whole genome shotgun (WGS) entry which is preliminary data.</text>
</comment>
<gene>
    <name evidence="1" type="ORF">CLODIP_2_CD05077</name>
</gene>
<name>A0A8S1C582_9INSE</name>
<sequence length="100" mass="10452">MVYFVNIVENGKDTKSTATTIPLGADEKRWENSVVRARESGFLAALRCCLVRPRAACAQKCVGGGGAIAEAENKRSMMAGDWNTASALLRWCGGGGGGAS</sequence>
<dbReference type="EMBL" id="CADEPI010000008">
    <property type="protein sequence ID" value="CAB3362347.1"/>
    <property type="molecule type" value="Genomic_DNA"/>
</dbReference>
<evidence type="ECO:0000313" key="2">
    <source>
        <dbReference type="Proteomes" id="UP000494165"/>
    </source>
</evidence>
<keyword evidence="2" id="KW-1185">Reference proteome</keyword>
<protein>
    <submittedName>
        <fullName evidence="1">Uncharacterized protein</fullName>
    </submittedName>
</protein>
<reference evidence="1 2" key="1">
    <citation type="submission" date="2020-04" db="EMBL/GenBank/DDBJ databases">
        <authorList>
            <person name="Alioto T."/>
            <person name="Alioto T."/>
            <person name="Gomez Garrido J."/>
        </authorList>
    </citation>
    <scope>NUCLEOTIDE SEQUENCE [LARGE SCALE GENOMIC DNA]</scope>
</reference>
<organism evidence="1 2">
    <name type="scientific">Cloeon dipterum</name>
    <dbReference type="NCBI Taxonomy" id="197152"/>
    <lineage>
        <taxon>Eukaryota</taxon>
        <taxon>Metazoa</taxon>
        <taxon>Ecdysozoa</taxon>
        <taxon>Arthropoda</taxon>
        <taxon>Hexapoda</taxon>
        <taxon>Insecta</taxon>
        <taxon>Pterygota</taxon>
        <taxon>Palaeoptera</taxon>
        <taxon>Ephemeroptera</taxon>
        <taxon>Pisciforma</taxon>
        <taxon>Baetidae</taxon>
        <taxon>Cloeon</taxon>
    </lineage>
</organism>